<protein>
    <submittedName>
        <fullName evidence="1">Uncharacterized protein</fullName>
    </submittedName>
</protein>
<gene>
    <name evidence="1" type="ORF">ILEXP_LOCUS15863</name>
</gene>
<organism evidence="1 2">
    <name type="scientific">Ilex paraguariensis</name>
    <name type="common">yerba mate</name>
    <dbReference type="NCBI Taxonomy" id="185542"/>
    <lineage>
        <taxon>Eukaryota</taxon>
        <taxon>Viridiplantae</taxon>
        <taxon>Streptophyta</taxon>
        <taxon>Embryophyta</taxon>
        <taxon>Tracheophyta</taxon>
        <taxon>Spermatophyta</taxon>
        <taxon>Magnoliopsida</taxon>
        <taxon>eudicotyledons</taxon>
        <taxon>Gunneridae</taxon>
        <taxon>Pentapetalae</taxon>
        <taxon>asterids</taxon>
        <taxon>campanulids</taxon>
        <taxon>Aquifoliales</taxon>
        <taxon>Aquifoliaceae</taxon>
        <taxon>Ilex</taxon>
    </lineage>
</organism>
<sequence length="117" mass="13397">MNPMLLEAKCPSWDDGLQSKGYHSIYGIEKSLRRLMIVVGGFIDVDRQTENLENLLETRIRVHKPSSGLLKTSFNVDFHGNSFPLKVKVFSSLGRFSRENKFAARRYYGTSVQWARG</sequence>
<proteinExistence type="predicted"/>
<keyword evidence="2" id="KW-1185">Reference proteome</keyword>
<name>A0ABC8RWJ4_9AQUA</name>
<accession>A0ABC8RWJ4</accession>
<dbReference type="EMBL" id="CAUOFW020001724">
    <property type="protein sequence ID" value="CAK9147930.1"/>
    <property type="molecule type" value="Genomic_DNA"/>
</dbReference>
<evidence type="ECO:0000313" key="2">
    <source>
        <dbReference type="Proteomes" id="UP001642360"/>
    </source>
</evidence>
<dbReference type="AlphaFoldDB" id="A0ABC8RWJ4"/>
<reference evidence="1 2" key="1">
    <citation type="submission" date="2024-02" db="EMBL/GenBank/DDBJ databases">
        <authorList>
            <person name="Vignale AGUSTIN F."/>
            <person name="Sosa J E."/>
            <person name="Modenutti C."/>
        </authorList>
    </citation>
    <scope>NUCLEOTIDE SEQUENCE [LARGE SCALE GENOMIC DNA]</scope>
</reference>
<dbReference type="Proteomes" id="UP001642360">
    <property type="component" value="Unassembled WGS sequence"/>
</dbReference>
<evidence type="ECO:0000313" key="1">
    <source>
        <dbReference type="EMBL" id="CAK9147930.1"/>
    </source>
</evidence>
<comment type="caution">
    <text evidence="1">The sequence shown here is derived from an EMBL/GenBank/DDBJ whole genome shotgun (WGS) entry which is preliminary data.</text>
</comment>